<dbReference type="VEuPathDB" id="FungiDB:MSYG_0675"/>
<dbReference type="GO" id="GO:0006032">
    <property type="term" value="P:chitin catabolic process"/>
    <property type="evidence" value="ECO:0007669"/>
    <property type="project" value="UniProtKB-KW"/>
</dbReference>
<dbReference type="GO" id="GO:0005576">
    <property type="term" value="C:extracellular region"/>
    <property type="evidence" value="ECO:0007669"/>
    <property type="project" value="UniProtKB-SubCell"/>
</dbReference>
<dbReference type="PROSITE" id="PS51910">
    <property type="entry name" value="GH18_2"/>
    <property type="match status" value="1"/>
</dbReference>
<evidence type="ECO:0000256" key="7">
    <source>
        <dbReference type="ARBA" id="ARBA00023277"/>
    </source>
</evidence>
<dbReference type="EMBL" id="LT671821">
    <property type="protein sequence ID" value="SHO76337.1"/>
    <property type="molecule type" value="Genomic_DNA"/>
</dbReference>
<evidence type="ECO:0000313" key="14">
    <source>
        <dbReference type="Proteomes" id="UP000186303"/>
    </source>
</evidence>
<dbReference type="PROSITE" id="PS01095">
    <property type="entry name" value="GH18_1"/>
    <property type="match status" value="1"/>
</dbReference>
<reference evidence="14" key="1">
    <citation type="journal article" date="2017" name="Nucleic Acids Res.">
        <title>Proteogenomics produces comprehensive and highly accurate protein-coding gene annotation in a complete genome assembly of Malassezia sympodialis.</title>
        <authorList>
            <person name="Zhu Y."/>
            <person name="Engstroem P.G."/>
            <person name="Tellgren-Roth C."/>
            <person name="Baudo C.D."/>
            <person name="Kennell J.C."/>
            <person name="Sun S."/>
            <person name="Billmyre R.B."/>
            <person name="Schroeder M.S."/>
            <person name="Andersson A."/>
            <person name="Holm T."/>
            <person name="Sigurgeirsson B."/>
            <person name="Wu G."/>
            <person name="Sankaranarayanan S.R."/>
            <person name="Siddharthan R."/>
            <person name="Sanyal K."/>
            <person name="Lundeberg J."/>
            <person name="Nystedt B."/>
            <person name="Boekhout T."/>
            <person name="Dawson T.L. Jr."/>
            <person name="Heitman J."/>
            <person name="Scheynius A."/>
            <person name="Lehtioe J."/>
        </authorList>
    </citation>
    <scope>NUCLEOTIDE SEQUENCE [LARGE SCALE GENOMIC DNA]</scope>
    <source>
        <strain evidence="14">ATCC 42132</strain>
    </source>
</reference>
<dbReference type="EC" id="3.2.1.14" evidence="3"/>
<comment type="subcellular location">
    <subcellularLocation>
        <location evidence="2">Secreted</location>
    </subcellularLocation>
</comment>
<dbReference type="AlphaFoldDB" id="A0A1M8A1V7"/>
<evidence type="ECO:0000313" key="13">
    <source>
        <dbReference type="EMBL" id="SHO76337.1"/>
    </source>
</evidence>
<evidence type="ECO:0000256" key="9">
    <source>
        <dbReference type="ARBA" id="ARBA00023326"/>
    </source>
</evidence>
<dbReference type="InterPro" id="IPR050314">
    <property type="entry name" value="Glycosyl_Hydrlase_18"/>
</dbReference>
<dbReference type="InterPro" id="IPR017853">
    <property type="entry name" value="GH"/>
</dbReference>
<evidence type="ECO:0000256" key="6">
    <source>
        <dbReference type="ARBA" id="ARBA00023024"/>
    </source>
</evidence>
<dbReference type="InterPro" id="IPR011583">
    <property type="entry name" value="Chitinase_II/V-like_cat"/>
</dbReference>
<dbReference type="CDD" id="cd06548">
    <property type="entry name" value="GH18_chitinase"/>
    <property type="match status" value="1"/>
</dbReference>
<evidence type="ECO:0000256" key="5">
    <source>
        <dbReference type="ARBA" id="ARBA00022801"/>
    </source>
</evidence>
<sequence length="396" mass="44211">MPFHLPLRFKKPARSSNTSGFVTVGYFPNWSIYQKGFKPQHVPFPYLTHILYAFANIDPATGTVQLSDAWADQQVKYEGDTDASASHLCGNFFQFLQYKKRHRHLKLLLSIGGWSYSSNFRGMVQPAQRERFIESAVRLLADHGLDGLDIDWEYPQTREEAQAYVALLAGLRQALDAYGQRATPGQAPYLLTIAAPCSPAQYKLLDIPAMDRYLDFWNLMAYDFSGSWDAAANHQANLSGGSVSVSKAVQDYQRAGAPAHKLVVGVPLYGRGFDGTAGAGQPYEHVSQGSAEGGVYMYKELPKPGAQEHFSERDGASWSYDGREWISYDSPQAVRAKAEYIKKQGLRGAMFWELSGDLPAEHDRSLVRCMAQTLGNLDSSMNHIEYPESAYDNVRH</sequence>
<dbReference type="Gene3D" id="3.20.20.80">
    <property type="entry name" value="Glycosidases"/>
    <property type="match status" value="1"/>
</dbReference>
<evidence type="ECO:0000256" key="8">
    <source>
        <dbReference type="ARBA" id="ARBA00023295"/>
    </source>
</evidence>
<dbReference type="Gene3D" id="3.10.50.10">
    <property type="match status" value="1"/>
</dbReference>
<feature type="domain" description="GH18" evidence="12">
    <location>
        <begin position="21"/>
        <end position="377"/>
    </location>
</feature>
<comment type="similarity">
    <text evidence="11">Belongs to the glycosyl hydrolase 18 family.</text>
</comment>
<keyword evidence="5 10" id="KW-0378">Hydrolase</keyword>
<dbReference type="InterPro" id="IPR001579">
    <property type="entry name" value="Glyco_hydro_18_chit_AS"/>
</dbReference>
<accession>A0A1M8A1V7</accession>
<evidence type="ECO:0000256" key="11">
    <source>
        <dbReference type="RuleBase" id="RU004453"/>
    </source>
</evidence>
<dbReference type="SUPFAM" id="SSF51445">
    <property type="entry name" value="(Trans)glycosidases"/>
    <property type="match status" value="1"/>
</dbReference>
<evidence type="ECO:0000256" key="3">
    <source>
        <dbReference type="ARBA" id="ARBA00012729"/>
    </source>
</evidence>
<keyword evidence="14" id="KW-1185">Reference proteome</keyword>
<keyword evidence="9" id="KW-0624">Polysaccharide degradation</keyword>
<protein>
    <recommendedName>
        <fullName evidence="3">chitinase</fullName>
        <ecNumber evidence="3">3.2.1.14</ecNumber>
    </recommendedName>
</protein>
<evidence type="ECO:0000259" key="12">
    <source>
        <dbReference type="PROSITE" id="PS51910"/>
    </source>
</evidence>
<dbReference type="SMART" id="SM00636">
    <property type="entry name" value="Glyco_18"/>
    <property type="match status" value="1"/>
</dbReference>
<dbReference type="STRING" id="1230383.A0A1M8A1V7"/>
<dbReference type="SUPFAM" id="SSF54556">
    <property type="entry name" value="Chitinase insertion domain"/>
    <property type="match status" value="1"/>
</dbReference>
<evidence type="ECO:0000256" key="1">
    <source>
        <dbReference type="ARBA" id="ARBA00000822"/>
    </source>
</evidence>
<dbReference type="GO" id="GO:0000272">
    <property type="term" value="P:polysaccharide catabolic process"/>
    <property type="evidence" value="ECO:0007669"/>
    <property type="project" value="UniProtKB-KW"/>
</dbReference>
<name>A0A1M8A1V7_MALS4</name>
<gene>
    <name evidence="13" type="ORF">MSYG_0675</name>
</gene>
<dbReference type="InterPro" id="IPR029070">
    <property type="entry name" value="Chitinase_insertion_sf"/>
</dbReference>
<dbReference type="Pfam" id="PF00704">
    <property type="entry name" value="Glyco_hydro_18"/>
    <property type="match status" value="1"/>
</dbReference>
<dbReference type="Proteomes" id="UP000186303">
    <property type="component" value="Chromosome 1"/>
</dbReference>
<keyword evidence="7" id="KW-0119">Carbohydrate metabolism</keyword>
<evidence type="ECO:0000256" key="4">
    <source>
        <dbReference type="ARBA" id="ARBA00022525"/>
    </source>
</evidence>
<comment type="catalytic activity">
    <reaction evidence="1">
        <text>Random endo-hydrolysis of N-acetyl-beta-D-glucosaminide (1-&gt;4)-beta-linkages in chitin and chitodextrins.</text>
        <dbReference type="EC" id="3.2.1.14"/>
    </reaction>
</comment>
<evidence type="ECO:0000256" key="2">
    <source>
        <dbReference type="ARBA" id="ARBA00004613"/>
    </source>
</evidence>
<organism evidence="13 14">
    <name type="scientific">Malassezia sympodialis (strain ATCC 42132)</name>
    <name type="common">Atopic eczema-associated yeast</name>
    <dbReference type="NCBI Taxonomy" id="1230383"/>
    <lineage>
        <taxon>Eukaryota</taxon>
        <taxon>Fungi</taxon>
        <taxon>Dikarya</taxon>
        <taxon>Basidiomycota</taxon>
        <taxon>Ustilaginomycotina</taxon>
        <taxon>Malasseziomycetes</taxon>
        <taxon>Malasseziales</taxon>
        <taxon>Malasseziaceae</taxon>
        <taxon>Malassezia</taxon>
    </lineage>
</organism>
<dbReference type="GO" id="GO:0008843">
    <property type="term" value="F:endochitinase activity"/>
    <property type="evidence" value="ECO:0007669"/>
    <property type="project" value="UniProtKB-EC"/>
</dbReference>
<dbReference type="PANTHER" id="PTHR11177:SF317">
    <property type="entry name" value="CHITINASE 12-RELATED"/>
    <property type="match status" value="1"/>
</dbReference>
<dbReference type="OMA" id="SYPESKY"/>
<proteinExistence type="inferred from homology"/>
<dbReference type="GO" id="GO:0008061">
    <property type="term" value="F:chitin binding"/>
    <property type="evidence" value="ECO:0007669"/>
    <property type="project" value="InterPro"/>
</dbReference>
<keyword evidence="8 10" id="KW-0326">Glycosidase</keyword>
<dbReference type="PANTHER" id="PTHR11177">
    <property type="entry name" value="CHITINASE"/>
    <property type="match status" value="1"/>
</dbReference>
<dbReference type="InterPro" id="IPR001223">
    <property type="entry name" value="Glyco_hydro18_cat"/>
</dbReference>
<dbReference type="FunFam" id="3.20.20.80:FF:000075">
    <property type="entry name" value="Sporulation-specific chitinase"/>
    <property type="match status" value="1"/>
</dbReference>
<dbReference type="OrthoDB" id="76388at2759"/>
<evidence type="ECO:0000256" key="10">
    <source>
        <dbReference type="RuleBase" id="RU000489"/>
    </source>
</evidence>
<keyword evidence="4" id="KW-0964">Secreted</keyword>
<keyword evidence="6" id="KW-0146">Chitin degradation</keyword>